<feature type="domain" description="J" evidence="2">
    <location>
        <begin position="1274"/>
        <end position="1360"/>
    </location>
</feature>
<dbReference type="Gene3D" id="1.10.287.110">
    <property type="entry name" value="DnaJ domain"/>
    <property type="match status" value="1"/>
</dbReference>
<dbReference type="InterPro" id="IPR036869">
    <property type="entry name" value="J_dom_sf"/>
</dbReference>
<dbReference type="InterPro" id="IPR001623">
    <property type="entry name" value="DnaJ_domain"/>
</dbReference>
<dbReference type="PANTHER" id="PTHR45181">
    <property type="entry name" value="HEAT SHOCK PROTEIN DNAJ WITH TETRATRICOPEPTIDE REPEAT-CONTAINING PROTEIN"/>
    <property type="match status" value="1"/>
</dbReference>
<dbReference type="SMART" id="SM00028">
    <property type="entry name" value="TPR"/>
    <property type="match status" value="7"/>
</dbReference>
<dbReference type="PRINTS" id="PR00625">
    <property type="entry name" value="JDOMAIN"/>
</dbReference>
<feature type="compositionally biased region" description="Basic and acidic residues" evidence="1">
    <location>
        <begin position="735"/>
        <end position="744"/>
    </location>
</feature>
<feature type="compositionally biased region" description="Polar residues" evidence="1">
    <location>
        <begin position="494"/>
        <end position="524"/>
    </location>
</feature>
<keyword evidence="4" id="KW-1185">Reference proteome</keyword>
<proteinExistence type="predicted"/>
<dbReference type="EMBL" id="BDQV01000268">
    <property type="protein sequence ID" value="GAY61427.1"/>
    <property type="molecule type" value="Genomic_DNA"/>
</dbReference>
<name>A0A2H5Q9V9_CITUN</name>
<feature type="compositionally biased region" description="Basic and acidic residues" evidence="1">
    <location>
        <begin position="1351"/>
        <end position="1371"/>
    </location>
</feature>
<feature type="region of interest" description="Disordered" evidence="1">
    <location>
        <begin position="1351"/>
        <end position="1408"/>
    </location>
</feature>
<dbReference type="STRING" id="55188.A0A2H5Q9V9"/>
<dbReference type="PROSITE" id="PS50076">
    <property type="entry name" value="DNAJ_2"/>
    <property type="match status" value="1"/>
</dbReference>
<dbReference type="Proteomes" id="UP000236630">
    <property type="component" value="Unassembled WGS sequence"/>
</dbReference>
<dbReference type="SUPFAM" id="SSF48452">
    <property type="entry name" value="TPR-like"/>
    <property type="match status" value="2"/>
</dbReference>
<dbReference type="PROSITE" id="PS00636">
    <property type="entry name" value="DNAJ_1"/>
    <property type="match status" value="1"/>
</dbReference>
<dbReference type="SUPFAM" id="SSF46565">
    <property type="entry name" value="Chaperone J-domain"/>
    <property type="match status" value="1"/>
</dbReference>
<dbReference type="Gene3D" id="1.25.40.10">
    <property type="entry name" value="Tetratricopeptide repeat domain"/>
    <property type="match status" value="3"/>
</dbReference>
<gene>
    <name evidence="3" type="ORF">CUMW_209890</name>
</gene>
<dbReference type="InterPro" id="IPR019734">
    <property type="entry name" value="TPR_rpt"/>
</dbReference>
<feature type="region of interest" description="Disordered" evidence="1">
    <location>
        <begin position="488"/>
        <end position="524"/>
    </location>
</feature>
<feature type="region of interest" description="Disordered" evidence="1">
    <location>
        <begin position="580"/>
        <end position="667"/>
    </location>
</feature>
<protein>
    <recommendedName>
        <fullName evidence="2">J domain-containing protein</fullName>
    </recommendedName>
</protein>
<organism evidence="3 4">
    <name type="scientific">Citrus unshiu</name>
    <name type="common">Satsuma mandarin</name>
    <name type="synonym">Citrus nobilis var. unshiu</name>
    <dbReference type="NCBI Taxonomy" id="55188"/>
    <lineage>
        <taxon>Eukaryota</taxon>
        <taxon>Viridiplantae</taxon>
        <taxon>Streptophyta</taxon>
        <taxon>Embryophyta</taxon>
        <taxon>Tracheophyta</taxon>
        <taxon>Spermatophyta</taxon>
        <taxon>Magnoliopsida</taxon>
        <taxon>eudicotyledons</taxon>
        <taxon>Gunneridae</taxon>
        <taxon>Pentapetalae</taxon>
        <taxon>rosids</taxon>
        <taxon>malvids</taxon>
        <taxon>Sapindales</taxon>
        <taxon>Rutaceae</taxon>
        <taxon>Aurantioideae</taxon>
        <taxon>Citrus</taxon>
    </lineage>
</organism>
<feature type="compositionally biased region" description="Polar residues" evidence="1">
    <location>
        <begin position="636"/>
        <end position="649"/>
    </location>
</feature>
<evidence type="ECO:0000256" key="1">
    <source>
        <dbReference type="SAM" id="MobiDB-lite"/>
    </source>
</evidence>
<evidence type="ECO:0000313" key="3">
    <source>
        <dbReference type="EMBL" id="GAY61427.1"/>
    </source>
</evidence>
<feature type="compositionally biased region" description="Basic and acidic residues" evidence="1">
    <location>
        <begin position="1387"/>
        <end position="1397"/>
    </location>
</feature>
<feature type="compositionally biased region" description="Polar residues" evidence="1">
    <location>
        <begin position="1398"/>
        <end position="1408"/>
    </location>
</feature>
<dbReference type="CDD" id="cd06257">
    <property type="entry name" value="DnaJ"/>
    <property type="match status" value="1"/>
</dbReference>
<feature type="region of interest" description="Disordered" evidence="1">
    <location>
        <begin position="407"/>
        <end position="426"/>
    </location>
</feature>
<dbReference type="Pfam" id="PF00226">
    <property type="entry name" value="DnaJ"/>
    <property type="match status" value="1"/>
</dbReference>
<feature type="region of interest" description="Disordered" evidence="1">
    <location>
        <begin position="719"/>
        <end position="744"/>
    </location>
</feature>
<dbReference type="PANTHER" id="PTHR45181:SF8">
    <property type="entry name" value="HEAT SHOCK PROTEIN DNAJ WITH TETRATRICOPEPTIDE REPEAT-CONTAINING PROTEIN"/>
    <property type="match status" value="1"/>
</dbReference>
<feature type="compositionally biased region" description="Basic and acidic residues" evidence="1">
    <location>
        <begin position="275"/>
        <end position="294"/>
    </location>
</feature>
<dbReference type="InterPro" id="IPR018253">
    <property type="entry name" value="DnaJ_domain_CS"/>
</dbReference>
<comment type="caution">
    <text evidence="3">The sequence shown here is derived from an EMBL/GenBank/DDBJ whole genome shotgun (WGS) entry which is preliminary data.</text>
</comment>
<feature type="compositionally biased region" description="Polar residues" evidence="1">
    <location>
        <begin position="596"/>
        <end position="625"/>
    </location>
</feature>
<feature type="region of interest" description="Disordered" evidence="1">
    <location>
        <begin position="272"/>
        <end position="294"/>
    </location>
</feature>
<dbReference type="InterPro" id="IPR011990">
    <property type="entry name" value="TPR-like_helical_dom_sf"/>
</dbReference>
<accession>A0A2H5Q9V9</accession>
<sequence length="1408" mass="153919">MSPAAAAAAVEADFQSPFTVKPSSSSSANPNIFNPFSCTNGRLQTQNQSHNAINTNSSPGLHDAKEFHVGDGNRFVSSNGSRVGSVRRPRIMKAKKQIRRSRASATETEAGLGFNPFQSTGEDAGPINSNSCSFDSSLSNNGVSDEARVSNEYCFVNNENGGFVFGANFSSSVGADLNFEKRSTSGECTAKSGLGDDSCLNLNSKKEVVETLKKSASNQQFGVTHNDLGSSSNCKKSNCNGNVSDSGLGFVFGANWCNISASNLTPQGSDFIENNGKKVSDNQGKKEVESKMESQKVKASEAGFDGNGGFSCCEGYGEGIFVFGGGKKKSSCSDDCGILNCSNDVKLDSKSFGNADNIGKAENGNLDFDVNKKSNIASESCSSNVLGSASTTDPEFKLPGEMQKLNINEDENDDSTETKNESNKNSCSNADTIFVFSGGIKPSSSSDGSSGRADEHILGHTAAVDQMARDNFGNCNSDQNYQSFMSQAGLPKSSKVNSETQNNVATGRASLSSDSFESQQNDNVSEMPSMVGAQKDESSPTNTQHELGMSFTEFVIPNWDPSCFKASLYTEPNKKLEFSVKSKSIKDKRSKKTGGKSKQPSLKQGQKQVHMPRQSSSQESPSTPDCYSPMDFSPYMETTVNDQPSQEKCVTSKEPLYPDNGLAPSTSHAAVTTDLDDKSFATAQKGDDEVANQKFTESNKESPWKEFVFRSETACPSFKQEQLQRGSGNAVASAEHADGMNTDSHESGKYCFASEVDGCKYFTFSSLSSADGGLTLRKCKLRKKSKKKVGNNSFVISPSPNDKVSFSHQASSSLCKTVNGEEENKYEDKVQNKFEAAEEVKQRTVSPTAAFQETCEMWRLRGNQAYKNNNLTEAEDFYTQGINSVPLSETAGCCIKPLVLCYSNRAATRISLGRMREALEDCMMAATVDPNFLKVYMRAANCHLVLGEIENAQHYYHKLLNSVAAVCLDRRITIEAADGLQKAQKVTEYINCSGKLLEQKTSEAASSALERINEALSISSCSEKLLEMKADALYMLRKYEEAIQLCEQTLPVAEKNFAAVLTDNGSVTYSLARLWRWRLISKSYFCIGKLEVALDLLQKLEQVGSISDRYGSEILESSMSLAGTIRALLHHKSAGNEAFKSGRYTEAVEHYTVALSTNIESRPFAAICFCNRAAALQALGQIADAIADCSLAMALDENYTKAVSRRAALHEMIRDYTQATNDLQRLVSILENQSAEKAKQSRSPGRTINSRDLRQACRHMSSMEEDAKKGELLDFYLILGVKASDTAADIKKAYRKAALKHHPDKAGQFLVRTENGDEGRLWKEIAHEVHKDADRLFKMIGEAYAVLSDPTKRSEYDQEQEIRKATKESPRNSHYGRSSDAYGYADRSSRRQSRQDNWKTYGNSYSRW</sequence>
<feature type="region of interest" description="Disordered" evidence="1">
    <location>
        <begin position="93"/>
        <end position="120"/>
    </location>
</feature>
<feature type="compositionally biased region" description="Basic residues" evidence="1">
    <location>
        <begin position="93"/>
        <end position="102"/>
    </location>
</feature>
<evidence type="ECO:0000259" key="2">
    <source>
        <dbReference type="PROSITE" id="PS50076"/>
    </source>
</evidence>
<dbReference type="SMART" id="SM00271">
    <property type="entry name" value="DnaJ"/>
    <property type="match status" value="1"/>
</dbReference>
<reference evidence="3 4" key="1">
    <citation type="journal article" date="2017" name="Front. Genet.">
        <title>Draft sequencing of the heterozygous diploid genome of Satsuma (Citrus unshiu Marc.) using a hybrid assembly approach.</title>
        <authorList>
            <person name="Shimizu T."/>
            <person name="Tanizawa Y."/>
            <person name="Mochizuki T."/>
            <person name="Nagasaki H."/>
            <person name="Yoshioka T."/>
            <person name="Toyoda A."/>
            <person name="Fujiyama A."/>
            <person name="Kaminuma E."/>
            <person name="Nakamura Y."/>
        </authorList>
    </citation>
    <scope>NUCLEOTIDE SEQUENCE [LARGE SCALE GENOMIC DNA]</scope>
    <source>
        <strain evidence="4">cv. Miyagawa wase</strain>
    </source>
</reference>
<evidence type="ECO:0000313" key="4">
    <source>
        <dbReference type="Proteomes" id="UP000236630"/>
    </source>
</evidence>